<evidence type="ECO:0000259" key="3">
    <source>
        <dbReference type="Pfam" id="PF25053"/>
    </source>
</evidence>
<dbReference type="PANTHER" id="PTHR10039">
    <property type="entry name" value="AMELOGENIN"/>
    <property type="match status" value="1"/>
</dbReference>
<dbReference type="PANTHER" id="PTHR10039:SF5">
    <property type="entry name" value="NACHT DOMAIN-CONTAINING PROTEIN"/>
    <property type="match status" value="1"/>
</dbReference>
<comment type="caution">
    <text evidence="4">The sequence shown here is derived from an EMBL/GenBank/DDBJ whole genome shotgun (WGS) entry which is preliminary data.</text>
</comment>
<feature type="domain" description="Nephrocystin 3-like N-terminal" evidence="2">
    <location>
        <begin position="346"/>
        <end position="519"/>
    </location>
</feature>
<dbReference type="Pfam" id="PF24883">
    <property type="entry name" value="NPHP3_N"/>
    <property type="match status" value="1"/>
</dbReference>
<dbReference type="AlphaFoldDB" id="A0AAE0HSP4"/>
<dbReference type="SUPFAM" id="SSF52540">
    <property type="entry name" value="P-loop containing nucleoside triphosphate hydrolases"/>
    <property type="match status" value="1"/>
</dbReference>
<reference evidence="4" key="1">
    <citation type="journal article" date="2023" name="Mol. Phylogenet. Evol.">
        <title>Genome-scale phylogeny and comparative genomics of the fungal order Sordariales.</title>
        <authorList>
            <person name="Hensen N."/>
            <person name="Bonometti L."/>
            <person name="Westerberg I."/>
            <person name="Brannstrom I.O."/>
            <person name="Guillou S."/>
            <person name="Cros-Aarteil S."/>
            <person name="Calhoun S."/>
            <person name="Haridas S."/>
            <person name="Kuo A."/>
            <person name="Mondo S."/>
            <person name="Pangilinan J."/>
            <person name="Riley R."/>
            <person name="LaButti K."/>
            <person name="Andreopoulos B."/>
            <person name="Lipzen A."/>
            <person name="Chen C."/>
            <person name="Yan M."/>
            <person name="Daum C."/>
            <person name="Ng V."/>
            <person name="Clum A."/>
            <person name="Steindorff A."/>
            <person name="Ohm R.A."/>
            <person name="Martin F."/>
            <person name="Silar P."/>
            <person name="Natvig D.O."/>
            <person name="Lalanne C."/>
            <person name="Gautier V."/>
            <person name="Ament-Velasquez S.L."/>
            <person name="Kruys A."/>
            <person name="Hutchinson M.I."/>
            <person name="Powell A.J."/>
            <person name="Barry K."/>
            <person name="Miller A.N."/>
            <person name="Grigoriev I.V."/>
            <person name="Debuchy R."/>
            <person name="Gladieux P."/>
            <person name="Hiltunen Thoren M."/>
            <person name="Johannesson H."/>
        </authorList>
    </citation>
    <scope>NUCLEOTIDE SEQUENCE</scope>
    <source>
        <strain evidence="4">CBS 118394</strain>
    </source>
</reference>
<dbReference type="EMBL" id="JAUEDM010000009">
    <property type="protein sequence ID" value="KAK3312160.1"/>
    <property type="molecule type" value="Genomic_DNA"/>
</dbReference>
<name>A0AAE0HSP4_9PEZI</name>
<keyword evidence="5" id="KW-1185">Reference proteome</keyword>
<dbReference type="Proteomes" id="UP001283341">
    <property type="component" value="Unassembled WGS sequence"/>
</dbReference>
<evidence type="ECO:0000313" key="5">
    <source>
        <dbReference type="Proteomes" id="UP001283341"/>
    </source>
</evidence>
<protein>
    <recommendedName>
        <fullName evidence="6">NACHT domain-containing protein</fullName>
    </recommendedName>
</protein>
<dbReference type="InterPro" id="IPR056884">
    <property type="entry name" value="NPHP3-like_N"/>
</dbReference>
<evidence type="ECO:0000313" key="4">
    <source>
        <dbReference type="EMBL" id="KAK3312160.1"/>
    </source>
</evidence>
<proteinExistence type="predicted"/>
<accession>A0AAE0HSP4</accession>
<reference evidence="4" key="2">
    <citation type="submission" date="2023-06" db="EMBL/GenBank/DDBJ databases">
        <authorList>
            <consortium name="Lawrence Berkeley National Laboratory"/>
            <person name="Haridas S."/>
            <person name="Hensen N."/>
            <person name="Bonometti L."/>
            <person name="Westerberg I."/>
            <person name="Brannstrom I.O."/>
            <person name="Guillou S."/>
            <person name="Cros-Aarteil S."/>
            <person name="Calhoun S."/>
            <person name="Kuo A."/>
            <person name="Mondo S."/>
            <person name="Pangilinan J."/>
            <person name="Riley R."/>
            <person name="Labutti K."/>
            <person name="Andreopoulos B."/>
            <person name="Lipzen A."/>
            <person name="Chen C."/>
            <person name="Yanf M."/>
            <person name="Daum C."/>
            <person name="Ng V."/>
            <person name="Clum A."/>
            <person name="Steindorff A."/>
            <person name="Ohm R."/>
            <person name="Martin F."/>
            <person name="Silar P."/>
            <person name="Natvig D."/>
            <person name="Lalanne C."/>
            <person name="Gautier V."/>
            <person name="Ament-Velasquez S.L."/>
            <person name="Kruys A."/>
            <person name="Hutchinson M.I."/>
            <person name="Powell A.J."/>
            <person name="Barry K."/>
            <person name="Miller A.N."/>
            <person name="Grigoriev I.V."/>
            <person name="Debuchy R."/>
            <person name="Gladieux P."/>
            <person name="Thoren M.H."/>
            <person name="Johannesson H."/>
        </authorList>
    </citation>
    <scope>NUCLEOTIDE SEQUENCE</scope>
    <source>
        <strain evidence="4">CBS 118394</strain>
    </source>
</reference>
<dbReference type="InterPro" id="IPR056693">
    <property type="entry name" value="DUF7791"/>
</dbReference>
<organism evidence="4 5">
    <name type="scientific">Apodospora peruviana</name>
    <dbReference type="NCBI Taxonomy" id="516989"/>
    <lineage>
        <taxon>Eukaryota</taxon>
        <taxon>Fungi</taxon>
        <taxon>Dikarya</taxon>
        <taxon>Ascomycota</taxon>
        <taxon>Pezizomycotina</taxon>
        <taxon>Sordariomycetes</taxon>
        <taxon>Sordariomycetidae</taxon>
        <taxon>Sordariales</taxon>
        <taxon>Lasiosphaeriaceae</taxon>
        <taxon>Apodospora</taxon>
    </lineage>
</organism>
<gene>
    <name evidence="4" type="ORF">B0H66DRAFT_570162</name>
</gene>
<evidence type="ECO:0000256" key="1">
    <source>
        <dbReference type="ARBA" id="ARBA00022737"/>
    </source>
</evidence>
<dbReference type="Gene3D" id="3.40.50.300">
    <property type="entry name" value="P-loop containing nucleotide triphosphate hydrolases"/>
    <property type="match status" value="1"/>
</dbReference>
<evidence type="ECO:0008006" key="6">
    <source>
        <dbReference type="Google" id="ProtNLM"/>
    </source>
</evidence>
<feature type="domain" description="DUF7791" evidence="3">
    <location>
        <begin position="686"/>
        <end position="770"/>
    </location>
</feature>
<dbReference type="InterPro" id="IPR027417">
    <property type="entry name" value="P-loop_NTPase"/>
</dbReference>
<sequence>MDPLSALAVAAAVVQFADFAGRLLVKSWDRGKRGNDRAAEVQNVAQQLSDLTTALHDAMDSLPSGGGEMSAQARLQRACSACDSIASEFQELFGLATESRLADGHISPFLACRRLDAREISRLQEKLFDTKQMATETVLLCLWDEAKKAEARDRSFGAQLKDVVDILRRIDEKARDNPVAAPTETNLDADASALISELRSDGKLLGNYGGNSDSSRAAALRMLAQAGKGYKLLDVSDDIHTTLSSRSNDMGGTGVQRLRHEILETVQDESWQPDDSIYEVPDGHGSPTIYFREMAHRSGLKHLHFDGSQARESAVSDTILQTYSWIYDRHPQAPGGTDSVGHLWSSFPEWLEGPSDTTYWITGKPGSGKSTIMKHILQSPALKTHLGRWAGGTPLVVVSYYAWNAGTTLQKSFQGLKMTLLFQVLTQHPALLPYLFPRRLVYVKLVNPIHPFREFEDSEIEEAFNNLLYISSPDKGKVALAVFVDGLDEFSAPPKDVVAMVESITSASGNGVKVCVASRPWVEFDDAYCDAPKLQMELYTRPDMTTYVAERFRKCRAFEDLKRAYPAETARLLSDIAVKANGVFIWLRVVVDSLVESATEGAGIRGLEDIVQSLPSDMGSLYDAIWARIPEHSQKRGALLLWLMEVCSMIDTRLYSVPGWLADEYAFRSYDVTKERLDPVGNSRPFEHIRVSLRRKLASRTRGLLELVRLEEQDGSSFEWVVTYTHRTASEWATLRHQEIIRDKIIQHYADLFDPHLFLFEMFTMQMTSAELCPTTPEGLWSFIIGPALHCAARVSEKSPRTVQTLVVTLRAFDKAAGLFLDYENPESLTHRPSMVAVDAPGQKGDRPPHLSHWSGLSFHDNSAGDYGVDDGRDKTFMNLACQFAILPYIKTEAALNPDSILSQPGTRHSLGILECAIFGHRMYRSGPAGHSVSYFEHDGDLLPIRLELVRFLLESGVEQSDMYVSKRATPGFETFQVGGDFPPDLAGDTVSIKRILMSAIARARAIDSLVSAQTYAEYFTDVAALMDRHSSSSSSGGARRIVRTALKSTSKWFKSSRSAVSTSQWKPGKIERV</sequence>
<evidence type="ECO:0000259" key="2">
    <source>
        <dbReference type="Pfam" id="PF24883"/>
    </source>
</evidence>
<keyword evidence="1" id="KW-0677">Repeat</keyword>
<dbReference type="Pfam" id="PF25053">
    <property type="entry name" value="DUF7791"/>
    <property type="match status" value="1"/>
</dbReference>